<evidence type="ECO:0000256" key="4">
    <source>
        <dbReference type="ARBA" id="ARBA00022553"/>
    </source>
</evidence>
<dbReference type="PROSITE" id="PS50113">
    <property type="entry name" value="PAC"/>
    <property type="match status" value="2"/>
</dbReference>
<dbReference type="AlphaFoldDB" id="A0A1M7LJ08"/>
<evidence type="ECO:0000313" key="15">
    <source>
        <dbReference type="Proteomes" id="UP000183983"/>
    </source>
</evidence>
<dbReference type="EMBL" id="FRDA01000003">
    <property type="protein sequence ID" value="SHM77625.1"/>
    <property type="molecule type" value="Genomic_DNA"/>
</dbReference>
<evidence type="ECO:0000256" key="9">
    <source>
        <dbReference type="ARBA" id="ARBA00023012"/>
    </source>
</evidence>
<dbReference type="Pfam" id="PF13426">
    <property type="entry name" value="PAS_9"/>
    <property type="match status" value="2"/>
</dbReference>
<evidence type="ECO:0000259" key="11">
    <source>
        <dbReference type="PROSITE" id="PS50109"/>
    </source>
</evidence>
<dbReference type="InterPro" id="IPR003661">
    <property type="entry name" value="HisK_dim/P_dom"/>
</dbReference>
<evidence type="ECO:0000259" key="13">
    <source>
        <dbReference type="PROSITE" id="PS50113"/>
    </source>
</evidence>
<dbReference type="InterPro" id="IPR036890">
    <property type="entry name" value="HATPase_C_sf"/>
</dbReference>
<evidence type="ECO:0000256" key="10">
    <source>
        <dbReference type="ARBA" id="ARBA00023136"/>
    </source>
</evidence>
<accession>A0A1M7LJ08</accession>
<dbReference type="InterPro" id="IPR005467">
    <property type="entry name" value="His_kinase_dom"/>
</dbReference>
<dbReference type="InterPro" id="IPR000014">
    <property type="entry name" value="PAS"/>
</dbReference>
<dbReference type="FunFam" id="3.30.565.10:FF:000006">
    <property type="entry name" value="Sensor histidine kinase WalK"/>
    <property type="match status" value="1"/>
</dbReference>
<dbReference type="SUPFAM" id="SSF55874">
    <property type="entry name" value="ATPase domain of HSP90 chaperone/DNA topoisomerase II/histidine kinase"/>
    <property type="match status" value="1"/>
</dbReference>
<dbReference type="PROSITE" id="PS50109">
    <property type="entry name" value="HIS_KIN"/>
    <property type="match status" value="1"/>
</dbReference>
<dbReference type="Gene3D" id="3.30.450.20">
    <property type="entry name" value="PAS domain"/>
    <property type="match status" value="2"/>
</dbReference>
<dbReference type="PRINTS" id="PR00344">
    <property type="entry name" value="BCTRLSENSOR"/>
</dbReference>
<feature type="domain" description="PAC" evidence="13">
    <location>
        <begin position="252"/>
        <end position="304"/>
    </location>
</feature>
<keyword evidence="4" id="KW-0597">Phosphoprotein</keyword>
<dbReference type="RefSeq" id="WP_073163447.1">
    <property type="nucleotide sequence ID" value="NZ_FRDA01000003.1"/>
</dbReference>
<evidence type="ECO:0000256" key="3">
    <source>
        <dbReference type="ARBA" id="ARBA00012438"/>
    </source>
</evidence>
<dbReference type="InterPro" id="IPR036097">
    <property type="entry name" value="HisK_dim/P_sf"/>
</dbReference>
<dbReference type="Pfam" id="PF02518">
    <property type="entry name" value="HATPase_c"/>
    <property type="match status" value="1"/>
</dbReference>
<dbReference type="Proteomes" id="UP000183983">
    <property type="component" value="Unassembled WGS sequence"/>
</dbReference>
<dbReference type="Gene3D" id="1.10.287.130">
    <property type="match status" value="1"/>
</dbReference>
<dbReference type="GO" id="GO:0005886">
    <property type="term" value="C:plasma membrane"/>
    <property type="evidence" value="ECO:0007669"/>
    <property type="project" value="TreeGrafter"/>
</dbReference>
<keyword evidence="10" id="KW-0472">Membrane</keyword>
<evidence type="ECO:0000313" key="14">
    <source>
        <dbReference type="EMBL" id="SHM77625.1"/>
    </source>
</evidence>
<dbReference type="InterPro" id="IPR000700">
    <property type="entry name" value="PAS-assoc_C"/>
</dbReference>
<dbReference type="PANTHER" id="PTHR43047">
    <property type="entry name" value="TWO-COMPONENT HISTIDINE PROTEIN KINASE"/>
    <property type="match status" value="1"/>
</dbReference>
<keyword evidence="6" id="KW-0547">Nucleotide-binding</keyword>
<dbReference type="SUPFAM" id="SSF55785">
    <property type="entry name" value="PYP-like sensor domain (PAS domain)"/>
    <property type="match status" value="2"/>
</dbReference>
<evidence type="ECO:0000256" key="7">
    <source>
        <dbReference type="ARBA" id="ARBA00022777"/>
    </source>
</evidence>
<dbReference type="CDD" id="cd00082">
    <property type="entry name" value="HisKA"/>
    <property type="match status" value="1"/>
</dbReference>
<evidence type="ECO:0000256" key="8">
    <source>
        <dbReference type="ARBA" id="ARBA00022840"/>
    </source>
</evidence>
<evidence type="ECO:0000256" key="6">
    <source>
        <dbReference type="ARBA" id="ARBA00022741"/>
    </source>
</evidence>
<feature type="domain" description="PAC" evidence="13">
    <location>
        <begin position="121"/>
        <end position="173"/>
    </location>
</feature>
<dbReference type="GO" id="GO:0009927">
    <property type="term" value="F:histidine phosphotransfer kinase activity"/>
    <property type="evidence" value="ECO:0007669"/>
    <property type="project" value="TreeGrafter"/>
</dbReference>
<keyword evidence="8" id="KW-0067">ATP-binding</keyword>
<dbReference type="GO" id="GO:0005524">
    <property type="term" value="F:ATP binding"/>
    <property type="evidence" value="ECO:0007669"/>
    <property type="project" value="UniProtKB-KW"/>
</dbReference>
<dbReference type="InterPro" id="IPR003594">
    <property type="entry name" value="HATPase_dom"/>
</dbReference>
<dbReference type="InterPro" id="IPR004358">
    <property type="entry name" value="Sig_transdc_His_kin-like_C"/>
</dbReference>
<feature type="domain" description="PAS" evidence="12">
    <location>
        <begin position="181"/>
        <end position="225"/>
    </location>
</feature>
<dbReference type="InterPro" id="IPR001610">
    <property type="entry name" value="PAC"/>
</dbReference>
<evidence type="ECO:0000256" key="1">
    <source>
        <dbReference type="ARBA" id="ARBA00000085"/>
    </source>
</evidence>
<feature type="domain" description="PAS" evidence="12">
    <location>
        <begin position="48"/>
        <end position="103"/>
    </location>
</feature>
<dbReference type="NCBIfam" id="TIGR00229">
    <property type="entry name" value="sensory_box"/>
    <property type="match status" value="1"/>
</dbReference>
<name>A0A1M7LJ08_9PSED</name>
<evidence type="ECO:0000256" key="2">
    <source>
        <dbReference type="ARBA" id="ARBA00004370"/>
    </source>
</evidence>
<dbReference type="SMART" id="SM00086">
    <property type="entry name" value="PAC"/>
    <property type="match status" value="2"/>
</dbReference>
<reference evidence="14 15" key="1">
    <citation type="submission" date="2016-11" db="EMBL/GenBank/DDBJ databases">
        <authorList>
            <person name="Jaros S."/>
            <person name="Januszkiewicz K."/>
            <person name="Wedrychowicz H."/>
        </authorList>
    </citation>
    <scope>NUCLEOTIDE SEQUENCE [LARGE SCALE GENOMIC DNA]</scope>
    <source>
        <strain evidence="14 15">LMG 26898</strain>
    </source>
</reference>
<organism evidence="14 15">
    <name type="scientific">Pseudomonas asturiensis</name>
    <dbReference type="NCBI Taxonomy" id="1190415"/>
    <lineage>
        <taxon>Bacteria</taxon>
        <taxon>Pseudomonadati</taxon>
        <taxon>Pseudomonadota</taxon>
        <taxon>Gammaproteobacteria</taxon>
        <taxon>Pseudomonadales</taxon>
        <taxon>Pseudomonadaceae</taxon>
        <taxon>Pseudomonas</taxon>
    </lineage>
</organism>
<comment type="subcellular location">
    <subcellularLocation>
        <location evidence="2">Membrane</location>
    </subcellularLocation>
</comment>
<dbReference type="CDD" id="cd00130">
    <property type="entry name" value="PAS"/>
    <property type="match status" value="2"/>
</dbReference>
<keyword evidence="5" id="KW-0808">Transferase</keyword>
<keyword evidence="7 14" id="KW-0418">Kinase</keyword>
<dbReference type="EC" id="2.7.13.3" evidence="3"/>
<comment type="catalytic activity">
    <reaction evidence="1">
        <text>ATP + protein L-histidine = ADP + protein N-phospho-L-histidine.</text>
        <dbReference type="EC" id="2.7.13.3"/>
    </reaction>
</comment>
<dbReference type="PROSITE" id="PS50112">
    <property type="entry name" value="PAS"/>
    <property type="match status" value="2"/>
</dbReference>
<sequence>MQTPPVDRPPIDLPSRAENIVESQRQKTLLKTGALQDAIFNSAYFSSIATDEHGVIQIFNVGAERMLGYQSEDVVDKITPADISDPAELITRASALSHELNTPINPGFEALVFKASRGIEDIYELTYIRKDGSRLSAMVSVTSLRDSSETIIGYLLIGTDNTARKQEEENQAMLDQRLRDQHFYTRSLIESNIDALMMTDPQGIISDVNKQMMALTGRTRDELIGAPCKNFFTDPASAEAAIKRVLSEHTVSDYELTVRAYDGTETVVSYNAATFHDRDRKLKGVFAAARDVTERKRFERTLEEKNIELEHASHMKSEFLATMSHELRTPLNAVIGFSEALRDGMVGEMTDTQRRYIGDIYNSGQHLLSLINDILDLSKVEAGMMELELESVELAELLSNSLLIVREQAALQSIQLKLESEADFGLLELDRRKTKQIVYNLLANAVKFSAPGGWVTLSVRQVPRALAGSIEGDWPTYGFELAPGTHEHFLELSVSDTGIGIAQSDMSKLFKAFSQIDSSLSRKFEGTGLGLAMVKQLVELHGGSVAVASVKDLGARFVVWLPIRPHLPVEAQWPKS</sequence>
<dbReference type="Pfam" id="PF00512">
    <property type="entry name" value="HisKA"/>
    <property type="match status" value="1"/>
</dbReference>
<dbReference type="PANTHER" id="PTHR43047:SF72">
    <property type="entry name" value="OSMOSENSING HISTIDINE PROTEIN KINASE SLN1"/>
    <property type="match status" value="1"/>
</dbReference>
<keyword evidence="9" id="KW-0902">Two-component regulatory system</keyword>
<evidence type="ECO:0000256" key="5">
    <source>
        <dbReference type="ARBA" id="ARBA00022679"/>
    </source>
</evidence>
<dbReference type="GO" id="GO:0000155">
    <property type="term" value="F:phosphorelay sensor kinase activity"/>
    <property type="evidence" value="ECO:0007669"/>
    <property type="project" value="InterPro"/>
</dbReference>
<dbReference type="OrthoDB" id="9770795at2"/>
<gene>
    <name evidence="14" type="ORF">SAMN05216593_10393</name>
</gene>
<protein>
    <recommendedName>
        <fullName evidence="3">histidine kinase</fullName>
        <ecNumber evidence="3">2.7.13.3</ecNumber>
    </recommendedName>
</protein>
<dbReference type="SMART" id="SM00387">
    <property type="entry name" value="HATPase_c"/>
    <property type="match status" value="1"/>
</dbReference>
<dbReference type="CDD" id="cd16922">
    <property type="entry name" value="HATPase_EvgS-ArcB-TorS-like"/>
    <property type="match status" value="1"/>
</dbReference>
<dbReference type="SUPFAM" id="SSF47384">
    <property type="entry name" value="Homodimeric domain of signal transducing histidine kinase"/>
    <property type="match status" value="1"/>
</dbReference>
<dbReference type="SMART" id="SM00091">
    <property type="entry name" value="PAS"/>
    <property type="match status" value="2"/>
</dbReference>
<evidence type="ECO:0000259" key="12">
    <source>
        <dbReference type="PROSITE" id="PS50112"/>
    </source>
</evidence>
<proteinExistence type="predicted"/>
<dbReference type="SMART" id="SM00388">
    <property type="entry name" value="HisKA"/>
    <property type="match status" value="1"/>
</dbReference>
<dbReference type="STRING" id="1190415.SAMN05216593_10393"/>
<dbReference type="InterPro" id="IPR035965">
    <property type="entry name" value="PAS-like_dom_sf"/>
</dbReference>
<feature type="domain" description="Histidine kinase" evidence="11">
    <location>
        <begin position="322"/>
        <end position="565"/>
    </location>
</feature>
<dbReference type="Gene3D" id="3.30.565.10">
    <property type="entry name" value="Histidine kinase-like ATPase, C-terminal domain"/>
    <property type="match status" value="1"/>
</dbReference>
<dbReference type="FunFam" id="1.10.287.130:FF:000038">
    <property type="entry name" value="Sensory transduction histidine kinase"/>
    <property type="match status" value="1"/>
</dbReference>